<dbReference type="InterPro" id="IPR036388">
    <property type="entry name" value="WH-like_DNA-bd_sf"/>
</dbReference>
<dbReference type="GO" id="GO:0045892">
    <property type="term" value="P:negative regulation of DNA-templated transcription"/>
    <property type="evidence" value="ECO:0007669"/>
    <property type="project" value="TreeGrafter"/>
</dbReference>
<evidence type="ECO:0000313" key="7">
    <source>
        <dbReference type="Proteomes" id="UP000231056"/>
    </source>
</evidence>
<evidence type="ECO:0000256" key="2">
    <source>
        <dbReference type="ARBA" id="ARBA00023015"/>
    </source>
</evidence>
<feature type="non-terminal residue" evidence="6">
    <location>
        <position position="121"/>
    </location>
</feature>
<evidence type="ECO:0000256" key="1">
    <source>
        <dbReference type="ARBA" id="ARBA00022491"/>
    </source>
</evidence>
<dbReference type="Gene3D" id="1.10.10.10">
    <property type="entry name" value="Winged helix-like DNA-binding domain superfamily/Winged helix DNA-binding domain"/>
    <property type="match status" value="1"/>
</dbReference>
<evidence type="ECO:0000256" key="4">
    <source>
        <dbReference type="ARBA" id="ARBA00023163"/>
    </source>
</evidence>
<name>A0A2M6IVC2_9BACT</name>
<dbReference type="InterPro" id="IPR036390">
    <property type="entry name" value="WH_DNA-bd_sf"/>
</dbReference>
<dbReference type="GO" id="GO:0006508">
    <property type="term" value="P:proteolysis"/>
    <property type="evidence" value="ECO:0007669"/>
    <property type="project" value="InterPro"/>
</dbReference>
<protein>
    <submittedName>
        <fullName evidence="6">HrcA family transcriptional regulator</fullName>
    </submittedName>
</protein>
<dbReference type="Pfam" id="PF01726">
    <property type="entry name" value="LexA_DNA_bind"/>
    <property type="match status" value="1"/>
</dbReference>
<dbReference type="GO" id="GO:0004252">
    <property type="term" value="F:serine-type endopeptidase activity"/>
    <property type="evidence" value="ECO:0007669"/>
    <property type="project" value="InterPro"/>
</dbReference>
<organism evidence="6 7">
    <name type="scientific">Candidatus Roizmanbacteria bacterium CG11_big_fil_rev_8_21_14_0_20_36_8</name>
    <dbReference type="NCBI Taxonomy" id="1974856"/>
    <lineage>
        <taxon>Bacteria</taxon>
        <taxon>Candidatus Roizmaniibacteriota</taxon>
    </lineage>
</organism>
<dbReference type="GO" id="GO:0003677">
    <property type="term" value="F:DNA binding"/>
    <property type="evidence" value="ECO:0007669"/>
    <property type="project" value="InterPro"/>
</dbReference>
<feature type="domain" description="LexA repressor DNA-binding" evidence="5">
    <location>
        <begin position="1"/>
        <end position="60"/>
    </location>
</feature>
<keyword evidence="2" id="KW-0805">Transcription regulation</keyword>
<proteinExistence type="predicted"/>
<dbReference type="Proteomes" id="UP000231056">
    <property type="component" value="Unassembled WGS sequence"/>
</dbReference>
<sequence>MDELTQRQISILTAIIREYTDSGCAVGSEIIERKYKLGVSPATIRNEMVDLEKKGYLQKTHFSSGRLPSPKGYRFFINNVMEEKQLSTVDEVAYKHSIWDDRNKKSKMLSQASRVLAARTG</sequence>
<dbReference type="SUPFAM" id="SSF46785">
    <property type="entry name" value="Winged helix' DNA-binding domain"/>
    <property type="match status" value="1"/>
</dbReference>
<dbReference type="InterPro" id="IPR002571">
    <property type="entry name" value="HrcA"/>
</dbReference>
<gene>
    <name evidence="6" type="ORF">COV58_00515</name>
</gene>
<evidence type="ECO:0000259" key="5">
    <source>
        <dbReference type="Pfam" id="PF01726"/>
    </source>
</evidence>
<comment type="caution">
    <text evidence="6">The sequence shown here is derived from an EMBL/GenBank/DDBJ whole genome shotgun (WGS) entry which is preliminary data.</text>
</comment>
<dbReference type="PANTHER" id="PTHR34824">
    <property type="entry name" value="HEAT-INDUCIBLE TRANSCRIPTION REPRESSOR HRCA"/>
    <property type="match status" value="1"/>
</dbReference>
<keyword evidence="4" id="KW-0804">Transcription</keyword>
<dbReference type="PANTHER" id="PTHR34824:SF1">
    <property type="entry name" value="HEAT-INDUCIBLE TRANSCRIPTION REPRESSOR HRCA"/>
    <property type="match status" value="1"/>
</dbReference>
<evidence type="ECO:0000256" key="3">
    <source>
        <dbReference type="ARBA" id="ARBA00023016"/>
    </source>
</evidence>
<dbReference type="EMBL" id="PCVM01000010">
    <property type="protein sequence ID" value="PIQ73802.1"/>
    <property type="molecule type" value="Genomic_DNA"/>
</dbReference>
<evidence type="ECO:0000313" key="6">
    <source>
        <dbReference type="EMBL" id="PIQ73802.1"/>
    </source>
</evidence>
<keyword evidence="1" id="KW-0678">Repressor</keyword>
<keyword evidence="3" id="KW-0346">Stress response</keyword>
<reference evidence="6 7" key="1">
    <citation type="submission" date="2017-09" db="EMBL/GenBank/DDBJ databases">
        <title>Depth-based differentiation of microbial function through sediment-hosted aquifers and enrichment of novel symbionts in the deep terrestrial subsurface.</title>
        <authorList>
            <person name="Probst A.J."/>
            <person name="Ladd B."/>
            <person name="Jarett J.K."/>
            <person name="Geller-Mcgrath D.E."/>
            <person name="Sieber C.M."/>
            <person name="Emerson J.B."/>
            <person name="Anantharaman K."/>
            <person name="Thomas B.C."/>
            <person name="Malmstrom R."/>
            <person name="Stieglmeier M."/>
            <person name="Klingl A."/>
            <person name="Woyke T."/>
            <person name="Ryan C.M."/>
            <person name="Banfield J.F."/>
        </authorList>
    </citation>
    <scope>NUCLEOTIDE SEQUENCE [LARGE SCALE GENOMIC DNA]</scope>
    <source>
        <strain evidence="6">CG11_big_fil_rev_8_21_14_0_20_36_8</strain>
    </source>
</reference>
<accession>A0A2M6IVC2</accession>
<dbReference type="AlphaFoldDB" id="A0A2M6IVC2"/>
<dbReference type="InterPro" id="IPR006199">
    <property type="entry name" value="LexA_DNA-bd_dom"/>
</dbReference>